<dbReference type="Proteomes" id="UP001209540">
    <property type="component" value="Unassembled WGS sequence"/>
</dbReference>
<dbReference type="Pfam" id="PF02149">
    <property type="entry name" value="KA1"/>
    <property type="match status" value="1"/>
</dbReference>
<dbReference type="EMBL" id="JAIXMP010000001">
    <property type="protein sequence ID" value="KAI9278894.1"/>
    <property type="molecule type" value="Genomic_DNA"/>
</dbReference>
<reference evidence="10" key="1">
    <citation type="journal article" date="2022" name="IScience">
        <title>Evolution of zygomycete secretomes and the origins of terrestrial fungal ecologies.</title>
        <authorList>
            <person name="Chang Y."/>
            <person name="Wang Y."/>
            <person name="Mondo S."/>
            <person name="Ahrendt S."/>
            <person name="Andreopoulos W."/>
            <person name="Barry K."/>
            <person name="Beard J."/>
            <person name="Benny G.L."/>
            <person name="Blankenship S."/>
            <person name="Bonito G."/>
            <person name="Cuomo C."/>
            <person name="Desiro A."/>
            <person name="Gervers K.A."/>
            <person name="Hundley H."/>
            <person name="Kuo A."/>
            <person name="LaButti K."/>
            <person name="Lang B.F."/>
            <person name="Lipzen A."/>
            <person name="O'Donnell K."/>
            <person name="Pangilinan J."/>
            <person name="Reynolds N."/>
            <person name="Sandor L."/>
            <person name="Smith M.E."/>
            <person name="Tsang A."/>
            <person name="Grigoriev I.V."/>
            <person name="Stajich J.E."/>
            <person name="Spatafora J.W."/>
        </authorList>
    </citation>
    <scope>NUCLEOTIDE SEQUENCE</scope>
    <source>
        <strain evidence="10">RSA 2281</strain>
    </source>
</reference>
<evidence type="ECO:0000256" key="7">
    <source>
        <dbReference type="ARBA" id="ARBA00047899"/>
    </source>
</evidence>
<evidence type="ECO:0000256" key="5">
    <source>
        <dbReference type="ARBA" id="ARBA00022777"/>
    </source>
</evidence>
<proteinExistence type="predicted"/>
<evidence type="ECO:0000256" key="2">
    <source>
        <dbReference type="ARBA" id="ARBA00022527"/>
    </source>
</evidence>
<dbReference type="InterPro" id="IPR001772">
    <property type="entry name" value="KA1_dom"/>
</dbReference>
<evidence type="ECO:0000313" key="10">
    <source>
        <dbReference type="EMBL" id="KAI9278894.1"/>
    </source>
</evidence>
<evidence type="ECO:0000256" key="4">
    <source>
        <dbReference type="ARBA" id="ARBA00022741"/>
    </source>
</evidence>
<organism evidence="10 11">
    <name type="scientific">Phascolomyces articulosus</name>
    <dbReference type="NCBI Taxonomy" id="60185"/>
    <lineage>
        <taxon>Eukaryota</taxon>
        <taxon>Fungi</taxon>
        <taxon>Fungi incertae sedis</taxon>
        <taxon>Mucoromycota</taxon>
        <taxon>Mucoromycotina</taxon>
        <taxon>Mucoromycetes</taxon>
        <taxon>Mucorales</taxon>
        <taxon>Lichtheimiaceae</taxon>
        <taxon>Phascolomyces</taxon>
    </lineage>
</organism>
<dbReference type="Gene3D" id="3.30.310.80">
    <property type="entry name" value="Kinase associated domain 1, KA1"/>
    <property type="match status" value="1"/>
</dbReference>
<name>A0AAD5PMW9_9FUNG</name>
<reference evidence="10" key="2">
    <citation type="submission" date="2023-02" db="EMBL/GenBank/DDBJ databases">
        <authorList>
            <consortium name="DOE Joint Genome Institute"/>
            <person name="Mondo S.J."/>
            <person name="Chang Y."/>
            <person name="Wang Y."/>
            <person name="Ahrendt S."/>
            <person name="Andreopoulos W."/>
            <person name="Barry K."/>
            <person name="Beard J."/>
            <person name="Benny G.L."/>
            <person name="Blankenship S."/>
            <person name="Bonito G."/>
            <person name="Cuomo C."/>
            <person name="Desiro A."/>
            <person name="Gervers K.A."/>
            <person name="Hundley H."/>
            <person name="Kuo A."/>
            <person name="LaButti K."/>
            <person name="Lang B.F."/>
            <person name="Lipzen A."/>
            <person name="O'Donnell K."/>
            <person name="Pangilinan J."/>
            <person name="Reynolds N."/>
            <person name="Sandor L."/>
            <person name="Smith M.W."/>
            <person name="Tsang A."/>
            <person name="Grigoriev I.V."/>
            <person name="Stajich J.E."/>
            <person name="Spatafora J.W."/>
        </authorList>
    </citation>
    <scope>NUCLEOTIDE SEQUENCE</scope>
    <source>
        <strain evidence="10">RSA 2281</strain>
    </source>
</reference>
<evidence type="ECO:0000259" key="9">
    <source>
        <dbReference type="PROSITE" id="PS50032"/>
    </source>
</evidence>
<keyword evidence="2" id="KW-0723">Serine/threonine-protein kinase</keyword>
<sequence length="128" mass="14992">IRVHHGAVDCATLTSRVPSEIINEVRQILQALGIEYKQEGHYKIKCSRRAAKTMMSSYTYNEEEERQGNISNTRQQQPIYGDPSIDSGEEIRFVVEICRFRNLPGLYIVDVRRLRGNVWTYKFLYHKL</sequence>
<evidence type="ECO:0000256" key="3">
    <source>
        <dbReference type="ARBA" id="ARBA00022679"/>
    </source>
</evidence>
<feature type="domain" description="KA1" evidence="9">
    <location>
        <begin position="84"/>
        <end position="128"/>
    </location>
</feature>
<dbReference type="EC" id="2.7.11.1" evidence="1"/>
<comment type="caution">
    <text evidence="10">The sequence shown here is derived from an EMBL/GenBank/DDBJ whole genome shotgun (WGS) entry which is preliminary data.</text>
</comment>
<accession>A0AAD5PMW9</accession>
<feature type="non-terminal residue" evidence="10">
    <location>
        <position position="1"/>
    </location>
</feature>
<evidence type="ECO:0000313" key="11">
    <source>
        <dbReference type="Proteomes" id="UP001209540"/>
    </source>
</evidence>
<evidence type="ECO:0000256" key="6">
    <source>
        <dbReference type="ARBA" id="ARBA00022840"/>
    </source>
</evidence>
<comment type="catalytic activity">
    <reaction evidence="8">
        <text>L-seryl-[protein] + ATP = O-phospho-L-seryl-[protein] + ADP + H(+)</text>
        <dbReference type="Rhea" id="RHEA:17989"/>
        <dbReference type="Rhea" id="RHEA-COMP:9863"/>
        <dbReference type="Rhea" id="RHEA-COMP:11604"/>
        <dbReference type="ChEBI" id="CHEBI:15378"/>
        <dbReference type="ChEBI" id="CHEBI:29999"/>
        <dbReference type="ChEBI" id="CHEBI:30616"/>
        <dbReference type="ChEBI" id="CHEBI:83421"/>
        <dbReference type="ChEBI" id="CHEBI:456216"/>
        <dbReference type="EC" id="2.7.11.1"/>
    </reaction>
</comment>
<dbReference type="SUPFAM" id="SSF103243">
    <property type="entry name" value="KA1-like"/>
    <property type="match status" value="1"/>
</dbReference>
<feature type="non-terminal residue" evidence="10">
    <location>
        <position position="128"/>
    </location>
</feature>
<keyword evidence="11" id="KW-1185">Reference proteome</keyword>
<dbReference type="GO" id="GO:0004674">
    <property type="term" value="F:protein serine/threonine kinase activity"/>
    <property type="evidence" value="ECO:0007669"/>
    <property type="project" value="UniProtKB-KW"/>
</dbReference>
<keyword evidence="3" id="KW-0808">Transferase</keyword>
<protein>
    <recommendedName>
        <fullName evidence="1">non-specific serine/threonine protein kinase</fullName>
        <ecNumber evidence="1">2.7.11.1</ecNumber>
    </recommendedName>
</protein>
<dbReference type="InterPro" id="IPR028375">
    <property type="entry name" value="KA1/Ssp2_C"/>
</dbReference>
<comment type="catalytic activity">
    <reaction evidence="7">
        <text>L-threonyl-[protein] + ATP = O-phospho-L-threonyl-[protein] + ADP + H(+)</text>
        <dbReference type="Rhea" id="RHEA:46608"/>
        <dbReference type="Rhea" id="RHEA-COMP:11060"/>
        <dbReference type="Rhea" id="RHEA-COMP:11605"/>
        <dbReference type="ChEBI" id="CHEBI:15378"/>
        <dbReference type="ChEBI" id="CHEBI:30013"/>
        <dbReference type="ChEBI" id="CHEBI:30616"/>
        <dbReference type="ChEBI" id="CHEBI:61977"/>
        <dbReference type="ChEBI" id="CHEBI:456216"/>
        <dbReference type="EC" id="2.7.11.1"/>
    </reaction>
</comment>
<evidence type="ECO:0000256" key="1">
    <source>
        <dbReference type="ARBA" id="ARBA00012513"/>
    </source>
</evidence>
<dbReference type="PROSITE" id="PS50032">
    <property type="entry name" value="KA1"/>
    <property type="match status" value="1"/>
</dbReference>
<gene>
    <name evidence="10" type="ORF">BDA99DRAFT_405001</name>
</gene>
<dbReference type="GO" id="GO:0005524">
    <property type="term" value="F:ATP binding"/>
    <property type="evidence" value="ECO:0007669"/>
    <property type="project" value="UniProtKB-KW"/>
</dbReference>
<dbReference type="AlphaFoldDB" id="A0AAD5PMW9"/>
<keyword evidence="6" id="KW-0067">ATP-binding</keyword>
<evidence type="ECO:0000256" key="8">
    <source>
        <dbReference type="ARBA" id="ARBA00048679"/>
    </source>
</evidence>
<keyword evidence="5" id="KW-0418">Kinase</keyword>
<keyword evidence="4" id="KW-0547">Nucleotide-binding</keyword>